<dbReference type="EMBL" id="OU594959">
    <property type="protein sequence ID" value="CAG9282988.1"/>
    <property type="molecule type" value="Genomic_DNA"/>
</dbReference>
<dbReference type="AlphaFoldDB" id="A0A8J9SVD7"/>
<reference evidence="2" key="1">
    <citation type="submission" date="2022-02" db="EMBL/GenBank/DDBJ databases">
        <authorList>
            <person name="Giguere J D."/>
        </authorList>
    </citation>
    <scope>NUCLEOTIDE SEQUENCE</scope>
    <source>
        <strain evidence="2">CCAP 1055/1</strain>
    </source>
</reference>
<keyword evidence="1" id="KW-1133">Transmembrane helix</keyword>
<evidence type="ECO:0008006" key="3">
    <source>
        <dbReference type="Google" id="ProtNLM"/>
    </source>
</evidence>
<keyword evidence="1" id="KW-0472">Membrane</keyword>
<proteinExistence type="predicted"/>
<name>A0A8J9SVD7_PHATR</name>
<feature type="transmembrane region" description="Helical" evidence="1">
    <location>
        <begin position="78"/>
        <end position="100"/>
    </location>
</feature>
<sequence>MTDVQLNYLLWHSAGSAGVVVLAYAGLTAEPHLRGRFDFLTRLVLSAAFSFLIGLVLEILSVLHVWPWCPCIFDGWGLFVNVDSILATVLTIVLVKVTYFAKGSPWDSERCAETIALSADGMEKDLEFGDDDGCSSSTQPEDAVSEAQPVVDFLPGRQLEAEIGSHRRGV</sequence>
<keyword evidence="1" id="KW-0812">Transmembrane</keyword>
<protein>
    <recommendedName>
        <fullName evidence="3">Transmembrane protein</fullName>
    </recommendedName>
</protein>
<feature type="transmembrane region" description="Helical" evidence="1">
    <location>
        <begin position="39"/>
        <end position="66"/>
    </location>
</feature>
<gene>
    <name evidence="2" type="ORF">PTTT1_LOCUS21362</name>
</gene>
<dbReference type="Proteomes" id="UP000836788">
    <property type="component" value="Chromosome 18"/>
</dbReference>
<organism evidence="2">
    <name type="scientific">Phaeodactylum tricornutum</name>
    <name type="common">Diatom</name>
    <dbReference type="NCBI Taxonomy" id="2850"/>
    <lineage>
        <taxon>Eukaryota</taxon>
        <taxon>Sar</taxon>
        <taxon>Stramenopiles</taxon>
        <taxon>Ochrophyta</taxon>
        <taxon>Bacillariophyta</taxon>
        <taxon>Bacillariophyceae</taxon>
        <taxon>Bacillariophycidae</taxon>
        <taxon>Naviculales</taxon>
        <taxon>Phaeodactylaceae</taxon>
        <taxon>Phaeodactylum</taxon>
    </lineage>
</organism>
<evidence type="ECO:0000256" key="1">
    <source>
        <dbReference type="SAM" id="Phobius"/>
    </source>
</evidence>
<accession>A0A8J9SVD7</accession>
<feature type="transmembrane region" description="Helical" evidence="1">
    <location>
        <begin position="6"/>
        <end position="27"/>
    </location>
</feature>
<evidence type="ECO:0000313" key="2">
    <source>
        <dbReference type="EMBL" id="CAG9282988.1"/>
    </source>
</evidence>